<dbReference type="Pfam" id="PF23981">
    <property type="entry name" value="DUF7305"/>
    <property type="match status" value="1"/>
</dbReference>
<accession>A0A6F8ZDW9</accession>
<dbReference type="Proteomes" id="UP000503399">
    <property type="component" value="Chromosome"/>
</dbReference>
<evidence type="ECO:0000259" key="3">
    <source>
        <dbReference type="Pfam" id="PF13400"/>
    </source>
</evidence>
<sequence length="380" mass="37780">MDTVPAAGGVDAAARRERAATEVGLMRRGQSLVWFVLMLPVLIGMAGAAITMGVVYAAQARLQNAVDAAALAGAQVAAQGGDPASQAGLIPQDDPGATGSVTAGPRTGQVTASGVAAAPGGLLRLFGFDRFGIRARAVAAYGPGYPFDFALLQGGTTTPLDLNGDVSVDGNAHSNSTVVANGNVCVTGAFTAAQGGSITNGPHRSGCTATVGIGPVVPLPAWTASQLTRHGSWTIIGSPEDPAGWTVNGSTTLSGNVLVYGNVTLNGDVHGTGAIVAMDGNLTLNGNVDDTGGTGVTLAALAARGQGADGTGQQGNVIENGNVRITGILYAPEGEVVLNGNPQAQGSVIGRRIVLNGNVGITYDPSVLTSVPVQTAVLIQ</sequence>
<organism evidence="5 6">
    <name type="scientific">Candidatus Hydrogenisulfobacillus filiaventi</name>
    <dbReference type="NCBI Taxonomy" id="2707344"/>
    <lineage>
        <taxon>Bacteria</taxon>
        <taxon>Bacillati</taxon>
        <taxon>Bacillota</taxon>
        <taxon>Clostridia</taxon>
        <taxon>Eubacteriales</taxon>
        <taxon>Clostridiales Family XVII. Incertae Sedis</taxon>
        <taxon>Candidatus Hydrogenisulfobacillus</taxon>
    </lineage>
</organism>
<keyword evidence="6" id="KW-1185">Reference proteome</keyword>
<reference evidence="5 6" key="1">
    <citation type="submission" date="2020-02" db="EMBL/GenBank/DDBJ databases">
        <authorList>
            <person name="Hogendoorn C."/>
        </authorList>
    </citation>
    <scope>NUCLEOTIDE SEQUENCE [LARGE SCALE GENOMIC DNA]</scope>
    <source>
        <strain evidence="5">R501</strain>
    </source>
</reference>
<evidence type="ECO:0000313" key="5">
    <source>
        <dbReference type="EMBL" id="CAB1127884.1"/>
    </source>
</evidence>
<protein>
    <submittedName>
        <fullName evidence="5">Putative Tad domain-containing protein</fullName>
    </submittedName>
</protein>
<dbReference type="AlphaFoldDB" id="A0A6F8ZDW9"/>
<dbReference type="InterPro" id="IPR028087">
    <property type="entry name" value="Tad_N"/>
</dbReference>
<gene>
    <name evidence="5" type="ORF">R50_0378</name>
</gene>
<feature type="domain" description="Putative Flp pilus-assembly TadG-like N-terminal" evidence="3">
    <location>
        <begin position="29"/>
        <end position="75"/>
    </location>
</feature>
<evidence type="ECO:0000256" key="2">
    <source>
        <dbReference type="SAM" id="Phobius"/>
    </source>
</evidence>
<dbReference type="KEGG" id="hfv:R50_0378"/>
<keyword evidence="2" id="KW-0472">Membrane</keyword>
<feature type="transmembrane region" description="Helical" evidence="2">
    <location>
        <begin position="32"/>
        <end position="58"/>
    </location>
</feature>
<feature type="domain" description="DUF7305" evidence="4">
    <location>
        <begin position="257"/>
        <end position="366"/>
    </location>
</feature>
<name>A0A6F8ZDW9_9FIRM</name>
<keyword evidence="2" id="KW-1133">Transmembrane helix</keyword>
<dbReference type="Pfam" id="PF13400">
    <property type="entry name" value="Tad"/>
    <property type="match status" value="1"/>
</dbReference>
<feature type="region of interest" description="Disordered" evidence="1">
    <location>
        <begin position="83"/>
        <end position="105"/>
    </location>
</feature>
<keyword evidence="2" id="KW-0812">Transmembrane</keyword>
<proteinExistence type="predicted"/>
<dbReference type="EMBL" id="LR778114">
    <property type="protein sequence ID" value="CAB1127884.1"/>
    <property type="molecule type" value="Genomic_DNA"/>
</dbReference>
<evidence type="ECO:0000313" key="6">
    <source>
        <dbReference type="Proteomes" id="UP000503399"/>
    </source>
</evidence>
<dbReference type="InterPro" id="IPR055729">
    <property type="entry name" value="DUF7305"/>
</dbReference>
<evidence type="ECO:0000259" key="4">
    <source>
        <dbReference type="Pfam" id="PF23981"/>
    </source>
</evidence>
<evidence type="ECO:0000256" key="1">
    <source>
        <dbReference type="SAM" id="MobiDB-lite"/>
    </source>
</evidence>